<dbReference type="InterPro" id="IPR050266">
    <property type="entry name" value="AB_hydrolase_sf"/>
</dbReference>
<comment type="caution">
    <text evidence="2">The sequence shown here is derived from an EMBL/GenBank/DDBJ whole genome shotgun (WGS) entry which is preliminary data.</text>
</comment>
<evidence type="ECO:0000313" key="3">
    <source>
        <dbReference type="Proteomes" id="UP000017820"/>
    </source>
</evidence>
<proteinExistence type="predicted"/>
<dbReference type="Gene3D" id="3.40.50.1820">
    <property type="entry name" value="alpha/beta hydrolase"/>
    <property type="match status" value="1"/>
</dbReference>
<keyword evidence="2" id="KW-0012">Acyltransferase</keyword>
<dbReference type="GO" id="GO:0016787">
    <property type="term" value="F:hydrolase activity"/>
    <property type="evidence" value="ECO:0007669"/>
    <property type="project" value="UniProtKB-KW"/>
</dbReference>
<keyword evidence="2" id="KW-0378">Hydrolase</keyword>
<keyword evidence="2" id="KW-0808">Transferase</keyword>
<reference evidence="2 3" key="1">
    <citation type="submission" date="2013-07" db="EMBL/GenBank/DDBJ databases">
        <title>Draft genome sequence of Pseudoalteromonas luteoviolacea 2ta16.</title>
        <authorList>
            <person name="Allen E.E."/>
            <person name="Azam F."/>
            <person name="Podell S."/>
        </authorList>
    </citation>
    <scope>NUCLEOTIDE SEQUENCE [LARGE SCALE GENOMIC DNA]</scope>
    <source>
        <strain evidence="2 3">2ta16</strain>
    </source>
</reference>
<dbReference type="PANTHER" id="PTHR43798:SF33">
    <property type="entry name" value="HYDROLASE, PUTATIVE (AFU_ORTHOLOGUE AFUA_2G14860)-RELATED"/>
    <property type="match status" value="1"/>
</dbReference>
<dbReference type="GO" id="GO:0016746">
    <property type="term" value="F:acyltransferase activity"/>
    <property type="evidence" value="ECO:0007669"/>
    <property type="project" value="UniProtKB-KW"/>
</dbReference>
<name>V4HU20_PSEL2</name>
<evidence type="ECO:0000313" key="2">
    <source>
        <dbReference type="EMBL" id="ESP91409.1"/>
    </source>
</evidence>
<feature type="domain" description="AB hydrolase-1" evidence="1">
    <location>
        <begin position="34"/>
        <end position="277"/>
    </location>
</feature>
<dbReference type="PANTHER" id="PTHR43798">
    <property type="entry name" value="MONOACYLGLYCEROL LIPASE"/>
    <property type="match status" value="1"/>
</dbReference>
<dbReference type="EMBL" id="AUSV01000113">
    <property type="protein sequence ID" value="ESP91409.1"/>
    <property type="molecule type" value="Genomic_DNA"/>
</dbReference>
<dbReference type="NCBIfam" id="NF002938">
    <property type="entry name" value="PRK03592.1"/>
    <property type="match status" value="1"/>
</dbReference>
<dbReference type="InterPro" id="IPR000639">
    <property type="entry name" value="Epox_hydrolase-like"/>
</dbReference>
<gene>
    <name evidence="2" type="ORF">PL2TA16_00208</name>
</gene>
<evidence type="ECO:0000259" key="1">
    <source>
        <dbReference type="Pfam" id="PF00561"/>
    </source>
</evidence>
<dbReference type="InterPro" id="IPR029058">
    <property type="entry name" value="AB_hydrolase_fold"/>
</dbReference>
<dbReference type="InterPro" id="IPR000073">
    <property type="entry name" value="AB_hydrolase_1"/>
</dbReference>
<dbReference type="RefSeq" id="WP_023401011.1">
    <property type="nucleotide sequence ID" value="NZ_AUSV01000113.1"/>
</dbReference>
<dbReference type="Proteomes" id="UP000017820">
    <property type="component" value="Unassembled WGS sequence"/>
</dbReference>
<dbReference type="Pfam" id="PF00561">
    <property type="entry name" value="Abhydrolase_1"/>
    <property type="match status" value="1"/>
</dbReference>
<dbReference type="SUPFAM" id="SSF53474">
    <property type="entry name" value="alpha/beta-Hydrolases"/>
    <property type="match status" value="1"/>
</dbReference>
<dbReference type="PATRIC" id="fig|1353533.3.peg.4159"/>
<dbReference type="PRINTS" id="PR00412">
    <property type="entry name" value="EPOXHYDRLASE"/>
</dbReference>
<protein>
    <submittedName>
        <fullName evidence="2">Putative hydrolase or acyltransferases (Alpha/beta hydrolase superfamily)</fullName>
    </submittedName>
</protein>
<accession>V4HU20</accession>
<sequence length="296" mass="34280">MHSRNIGTEFPFESKFINVNGHKIHYVEQGKGDPILFIHGNPTSSYIWRNIMPYMSSHGRAIAVDLIGMGRSEQPNIDYGFRDSYDYLQKFITALNLTNITLVVQDWGSGLGFHYANLHRDNIKAIAFMEAMYKPMDYQRLNLGEKLALKVMQSKLGSYFMFGVANSFITQMLPNWTERKLTDEEMREYKAPYPTIQSRKAIQRFPADVPVNGIPEHTARAVQNYHDWLTKTDLPKICFYAEPGMLIRSEDAKWISEHFPNTTMVKLGKGTHFIQEDYPHDIGQRLANWYQQINVT</sequence>
<organism evidence="2 3">
    <name type="scientific">Pseudoalteromonas luteoviolacea (strain 2ta16)</name>
    <dbReference type="NCBI Taxonomy" id="1353533"/>
    <lineage>
        <taxon>Bacteria</taxon>
        <taxon>Pseudomonadati</taxon>
        <taxon>Pseudomonadota</taxon>
        <taxon>Gammaproteobacteria</taxon>
        <taxon>Alteromonadales</taxon>
        <taxon>Pseudoalteromonadaceae</taxon>
        <taxon>Pseudoalteromonas</taxon>
    </lineage>
</organism>
<dbReference type="AlphaFoldDB" id="V4HU20"/>
<dbReference type="GO" id="GO:0016020">
    <property type="term" value="C:membrane"/>
    <property type="evidence" value="ECO:0007669"/>
    <property type="project" value="TreeGrafter"/>
</dbReference>